<reference evidence="3" key="1">
    <citation type="submission" date="2024-05" db="EMBL/GenBank/DDBJ databases">
        <title>30 novel species of actinomycetes from the DSMZ collection.</title>
        <authorList>
            <person name="Nouioui I."/>
        </authorList>
    </citation>
    <scope>NUCLEOTIDE SEQUENCE</scope>
    <source>
        <strain evidence="3">DSM 41527</strain>
    </source>
</reference>
<keyword evidence="4" id="KW-1185">Reference proteome</keyword>
<dbReference type="EMBL" id="JAVRFE010000022">
    <property type="protein sequence ID" value="MDT0457668.1"/>
    <property type="molecule type" value="Genomic_DNA"/>
</dbReference>
<dbReference type="Pfam" id="PF13302">
    <property type="entry name" value="Acetyltransf_3"/>
    <property type="match status" value="1"/>
</dbReference>
<evidence type="ECO:0000259" key="2">
    <source>
        <dbReference type="PROSITE" id="PS51186"/>
    </source>
</evidence>
<dbReference type="InterPro" id="IPR000182">
    <property type="entry name" value="GNAT_dom"/>
</dbReference>
<feature type="region of interest" description="Disordered" evidence="1">
    <location>
        <begin position="196"/>
        <end position="215"/>
    </location>
</feature>
<feature type="domain" description="N-acetyltransferase" evidence="2">
    <location>
        <begin position="66"/>
        <end position="266"/>
    </location>
</feature>
<dbReference type="SUPFAM" id="SSF55729">
    <property type="entry name" value="Acyl-CoA N-acyltransferases (Nat)"/>
    <property type="match status" value="1"/>
</dbReference>
<feature type="compositionally biased region" description="Basic and acidic residues" evidence="1">
    <location>
        <begin position="33"/>
        <end position="49"/>
    </location>
</feature>
<dbReference type="Proteomes" id="UP001180551">
    <property type="component" value="Unassembled WGS sequence"/>
</dbReference>
<comment type="caution">
    <text evidence="3">The sequence shown here is derived from an EMBL/GenBank/DDBJ whole genome shotgun (WGS) entry which is preliminary data.</text>
</comment>
<gene>
    <name evidence="3" type="ORF">RM550_18305</name>
</gene>
<dbReference type="Gene3D" id="3.40.630.30">
    <property type="match status" value="1"/>
</dbReference>
<protein>
    <submittedName>
        <fullName evidence="3">GNAT family N-acetyltransferase</fullName>
    </submittedName>
</protein>
<dbReference type="PANTHER" id="PTHR43792:SF16">
    <property type="entry name" value="N-ACETYLTRANSFERASE DOMAIN-CONTAINING PROTEIN"/>
    <property type="match status" value="1"/>
</dbReference>
<proteinExistence type="predicted"/>
<accession>A0ABU2T9S1</accession>
<evidence type="ECO:0000313" key="4">
    <source>
        <dbReference type="Proteomes" id="UP001180551"/>
    </source>
</evidence>
<dbReference type="PANTHER" id="PTHR43792">
    <property type="entry name" value="GNAT FAMILY, PUTATIVE (AFU_ORTHOLOGUE AFUA_3G00765)-RELATED-RELATED"/>
    <property type="match status" value="1"/>
</dbReference>
<feature type="region of interest" description="Disordered" evidence="1">
    <location>
        <begin position="33"/>
        <end position="56"/>
    </location>
</feature>
<name>A0ABU2T9S1_9ACTN</name>
<evidence type="ECO:0000256" key="1">
    <source>
        <dbReference type="SAM" id="MobiDB-lite"/>
    </source>
</evidence>
<dbReference type="InterPro" id="IPR051531">
    <property type="entry name" value="N-acetyltransferase"/>
</dbReference>
<dbReference type="RefSeq" id="WP_311624783.1">
    <property type="nucleotide sequence ID" value="NZ_JAVRFE010000022.1"/>
</dbReference>
<sequence length="279" mass="29918">MEQVPLISGGTGERRAVIVMSLIGLRSTMPWHQDGRAARSRAPDGRQDRTYAMPPSSAPCIRTDRLALRRFTPDDAELLVALHGDPEVMHFIDTGRPVPRSEVLERTLPDFLEEPGHRPGAPLAGPLAGPFAGLGVWAAEVSATGEFIGWFALRPTTSGPADEAELGYRLCRAAWGAGYATEGARALIGRAFAGSGGAGTSNAPGGPRTGGPGLRRITATTMTVNHRSRLVMEKSGLRYVRTFFEEWPDYIEGAEHGDVEYAVTREEWAAARGEGAAAR</sequence>
<evidence type="ECO:0000313" key="3">
    <source>
        <dbReference type="EMBL" id="MDT0457668.1"/>
    </source>
</evidence>
<dbReference type="InterPro" id="IPR016181">
    <property type="entry name" value="Acyl_CoA_acyltransferase"/>
</dbReference>
<organism evidence="3 4">
    <name type="scientific">Streptomyces mooreae</name>
    <dbReference type="NCBI Taxonomy" id="3075523"/>
    <lineage>
        <taxon>Bacteria</taxon>
        <taxon>Bacillati</taxon>
        <taxon>Actinomycetota</taxon>
        <taxon>Actinomycetes</taxon>
        <taxon>Kitasatosporales</taxon>
        <taxon>Streptomycetaceae</taxon>
        <taxon>Streptomyces</taxon>
    </lineage>
</organism>
<dbReference type="PROSITE" id="PS51186">
    <property type="entry name" value="GNAT"/>
    <property type="match status" value="1"/>
</dbReference>